<dbReference type="RefSeq" id="YP_009001206.1">
    <property type="nucleotide sequence ID" value="NC_023423.1"/>
</dbReference>
<keyword evidence="2" id="KW-1185">Reference proteome</keyword>
<evidence type="ECO:0000313" key="2">
    <source>
        <dbReference type="Proteomes" id="UP000202176"/>
    </source>
</evidence>
<dbReference type="EMBL" id="KF740664">
    <property type="protein sequence ID" value="AHH01871.1"/>
    <property type="molecule type" value="Genomic_DNA"/>
</dbReference>
<sequence length="94" mass="11510">MSNNEKSLQKTRKLEEEFVQFYLEEKERLFEQLLEKFKREQNSDPGQISFSPSPAEKYLKRIQYEQFSTWSQMLNPIEKIEFVNEMERFIFSSK</sequence>
<dbReference type="KEGG" id="vg:18266332"/>
<reference evidence="1 2" key="1">
    <citation type="journal article" date="2014" name="Proc. Natl. Acad. Sci. U.S.A.">
        <title>Thirty-thousand-year-old distant relative of giant icosahedral DNA viruses with a pandoravirus morphology.</title>
        <authorList>
            <person name="Legendre M."/>
            <person name="Bartoli J."/>
            <person name="Shmakova L."/>
            <person name="Jeudy S."/>
            <person name="Labadie K."/>
            <person name="Adrait A."/>
            <person name="Lescot M."/>
            <person name="Poirot O."/>
            <person name="Bertaux L."/>
            <person name="Bruley C."/>
            <person name="Coute Y."/>
            <person name="Rivkina E."/>
            <person name="Abergel C."/>
            <person name="Claverie J.M."/>
        </authorList>
    </citation>
    <scope>NUCLEOTIDE SEQUENCE [LARGE SCALE GENOMIC DNA]</scope>
    <source>
        <strain evidence="1">P1084-T</strain>
    </source>
</reference>
<proteinExistence type="predicted"/>
<protein>
    <submittedName>
        <fullName evidence="1">Uncharacterized protein</fullName>
    </submittedName>
</protein>
<evidence type="ECO:0000313" key="1">
    <source>
        <dbReference type="EMBL" id="AHH01871.1"/>
    </source>
</evidence>
<organism evidence="1 2">
    <name type="scientific">Pithovirus sibericum</name>
    <dbReference type="NCBI Taxonomy" id="1450746"/>
    <lineage>
        <taxon>Viruses</taxon>
        <taxon>Pithoviruses</taxon>
        <taxon>Orthopithovirinae</taxon>
        <taxon>Alphapithovirus</taxon>
        <taxon>Alphapithovirus sibericum</taxon>
    </lineage>
</organism>
<accession>W5S571</accession>
<gene>
    <name evidence="1" type="ORF">pv_304</name>
</gene>
<name>W5S571_9VIRU</name>
<dbReference type="GeneID" id="18266332"/>
<dbReference type="Proteomes" id="UP000202176">
    <property type="component" value="Segment"/>
</dbReference>